<dbReference type="InterPro" id="IPR042195">
    <property type="entry name" value="ArgJ_beta_C"/>
</dbReference>
<dbReference type="Pfam" id="PF01960">
    <property type="entry name" value="ArgJ"/>
    <property type="match status" value="1"/>
</dbReference>
<dbReference type="GO" id="GO:0004358">
    <property type="term" value="F:L-glutamate N-acetyltransferase activity, acting on acetyl-L-ornithine as donor"/>
    <property type="evidence" value="ECO:0007669"/>
    <property type="project" value="UniProtKB-EC"/>
</dbReference>
<dbReference type="CDD" id="cd02152">
    <property type="entry name" value="OAT"/>
    <property type="match status" value="1"/>
</dbReference>
<keyword evidence="6" id="KW-0963">Cytoplasm</keyword>
<feature type="binding site" evidence="6">
    <location>
        <position position="159"/>
    </location>
    <ligand>
        <name>substrate</name>
    </ligand>
</feature>
<feature type="site" description="Involved in the stabilization of negative charge on the oxyanion by the formation of the oxyanion hole" evidence="6">
    <location>
        <position position="123"/>
    </location>
</feature>
<feature type="binding site" evidence="6">
    <location>
        <position position="411"/>
    </location>
    <ligand>
        <name>substrate</name>
    </ligand>
</feature>
<comment type="catalytic activity">
    <reaction evidence="6">
        <text>N(2)-acetyl-L-ornithine + L-glutamate = N-acetyl-L-glutamate + L-ornithine</text>
        <dbReference type="Rhea" id="RHEA:15349"/>
        <dbReference type="ChEBI" id="CHEBI:29985"/>
        <dbReference type="ChEBI" id="CHEBI:44337"/>
        <dbReference type="ChEBI" id="CHEBI:46911"/>
        <dbReference type="ChEBI" id="CHEBI:57805"/>
        <dbReference type="EC" id="2.3.1.35"/>
    </reaction>
</comment>
<evidence type="ECO:0000256" key="1">
    <source>
        <dbReference type="ARBA" id="ARBA00006774"/>
    </source>
</evidence>
<feature type="active site" description="Nucleophile" evidence="6">
    <location>
        <position position="196"/>
    </location>
</feature>
<dbReference type="EMBL" id="JBHLVZ010000010">
    <property type="protein sequence ID" value="MFC0385607.1"/>
    <property type="molecule type" value="Genomic_DNA"/>
</dbReference>
<evidence type="ECO:0000256" key="4">
    <source>
        <dbReference type="ARBA" id="ARBA00022813"/>
    </source>
</evidence>
<feature type="site" description="Involved in the stabilization of negative charge on the oxyanion by the formation of the oxyanion hole" evidence="6">
    <location>
        <position position="122"/>
    </location>
</feature>
<evidence type="ECO:0000313" key="7">
    <source>
        <dbReference type="EMBL" id="MFC0385607.1"/>
    </source>
</evidence>
<comment type="catalytic activity">
    <reaction evidence="6">
        <text>L-glutamate + acetyl-CoA = N-acetyl-L-glutamate + CoA + H(+)</text>
        <dbReference type="Rhea" id="RHEA:24292"/>
        <dbReference type="ChEBI" id="CHEBI:15378"/>
        <dbReference type="ChEBI" id="CHEBI:29985"/>
        <dbReference type="ChEBI" id="CHEBI:44337"/>
        <dbReference type="ChEBI" id="CHEBI:57287"/>
        <dbReference type="ChEBI" id="CHEBI:57288"/>
        <dbReference type="EC" id="2.3.1.1"/>
    </reaction>
</comment>
<keyword evidence="3 6" id="KW-0808">Transferase</keyword>
<dbReference type="NCBIfam" id="NF003802">
    <property type="entry name" value="PRK05388.1"/>
    <property type="match status" value="1"/>
</dbReference>
<keyword evidence="5 6" id="KW-0012">Acyltransferase</keyword>
<dbReference type="EC" id="2.3.1.35" evidence="6"/>
<evidence type="ECO:0000256" key="3">
    <source>
        <dbReference type="ARBA" id="ARBA00022679"/>
    </source>
</evidence>
<keyword evidence="6" id="KW-0055">Arginine biosynthesis</keyword>
<comment type="subunit">
    <text evidence="2 6">Heterotetramer of two alpha and two beta chains.</text>
</comment>
<dbReference type="HAMAP" id="MF_01106">
    <property type="entry name" value="ArgJ"/>
    <property type="match status" value="1"/>
</dbReference>
<feature type="binding site" evidence="6">
    <location>
        <position position="185"/>
    </location>
    <ligand>
        <name>substrate</name>
    </ligand>
</feature>
<proteinExistence type="inferred from homology"/>
<keyword evidence="6" id="KW-0511">Multifunctional enzyme</keyword>
<dbReference type="Gene3D" id="3.10.20.340">
    <property type="entry name" value="ArgJ beta chain, C-terminal domain"/>
    <property type="match status" value="1"/>
</dbReference>
<gene>
    <name evidence="6 7" type="primary">argJ</name>
    <name evidence="7" type="ORF">ACFFIC_08565</name>
</gene>
<keyword evidence="6" id="KW-0028">Amino-acid biosynthesis</keyword>
<comment type="pathway">
    <text evidence="6">Amino-acid biosynthesis; L-arginine biosynthesis; L-ornithine and N-acetyl-L-glutamate from L-glutamate and N(2)-acetyl-L-ornithine (cyclic): step 1/1.</text>
</comment>
<keyword evidence="8" id="KW-1185">Reference proteome</keyword>
<sequence>MAMDIPVSPLRVDLPPLPALKGVRLGTAAAGLRYKGRPDVMMMEFAPGTTVAGVFTSNKCPGAPVDWCRAALKGEAARALVVNAGNANVFTGRAGVVACEATAAAAASLACCEPSEVFLASTGVIGQVLPHEKLAGALPPLHASLKETGWADAARGIMTTDTFPKASARTATIHGTKVTILGIAKGSGMVAPDMATMLAFVATDAAIPAAALQSALRRGVETSFNRTTVDSDTSTSDTVLLFATGQAAHDRVSAFPGEALDDFQAQLDAVLLDLALQVVRDGEGAQKLVKVTVRGAVSDSSAKRVAMAIANSPLVKTAIAGEDANWGRIVMAVGKAGEPADRDRLSVAVGGTWMARDGGVVEGYDEAPVVEHMKGREIDVEVDLNLGRGESTVWTCDLTHGYIDINGAYRS</sequence>
<feature type="chain" id="PRO_5044945736" description="Arginine biosynthesis bifunctional protein ArgJ alpha chain" evidence="6">
    <location>
        <begin position="1"/>
        <end position="195"/>
    </location>
</feature>
<accession>A0ABV6IPX8</accession>
<evidence type="ECO:0000256" key="6">
    <source>
        <dbReference type="HAMAP-Rule" id="MF_01106"/>
    </source>
</evidence>
<evidence type="ECO:0000313" key="8">
    <source>
        <dbReference type="Proteomes" id="UP001589789"/>
    </source>
</evidence>
<comment type="similarity">
    <text evidence="1 6">Belongs to the ArgJ family.</text>
</comment>
<feature type="binding site" evidence="6">
    <location>
        <position position="283"/>
    </location>
    <ligand>
        <name>substrate</name>
    </ligand>
</feature>
<feature type="binding site" evidence="6">
    <location>
        <position position="196"/>
    </location>
    <ligand>
        <name>substrate</name>
    </ligand>
</feature>
<keyword evidence="4 6" id="KW-0068">Autocatalytic cleavage</keyword>
<dbReference type="NCBIfam" id="TIGR00120">
    <property type="entry name" value="ArgJ"/>
    <property type="match status" value="1"/>
</dbReference>
<dbReference type="EC" id="2.3.1.1" evidence="6"/>
<dbReference type="Proteomes" id="UP001589789">
    <property type="component" value="Unassembled WGS sequence"/>
</dbReference>
<reference evidence="7 8" key="1">
    <citation type="submission" date="2024-09" db="EMBL/GenBank/DDBJ databases">
        <authorList>
            <person name="Sun Q."/>
            <person name="Mori K."/>
        </authorList>
    </citation>
    <scope>NUCLEOTIDE SEQUENCE [LARGE SCALE GENOMIC DNA]</scope>
    <source>
        <strain evidence="7 8">CCM 7468</strain>
    </source>
</reference>
<protein>
    <recommendedName>
        <fullName evidence="6">Arginine biosynthesis bifunctional protein ArgJ</fullName>
    </recommendedName>
    <domain>
        <recommendedName>
            <fullName evidence="6">Glutamate N-acetyltransferase</fullName>
            <ecNumber evidence="6">2.3.1.35</ecNumber>
        </recommendedName>
        <alternativeName>
            <fullName evidence="6">Ornithine acetyltransferase</fullName>
            <shortName evidence="6">OATase</shortName>
        </alternativeName>
        <alternativeName>
            <fullName evidence="6">Ornithine transacetylase</fullName>
        </alternativeName>
    </domain>
    <domain>
        <recommendedName>
            <fullName evidence="6">Amino-acid acetyltransferase</fullName>
            <ecNumber evidence="6">2.3.1.1</ecNumber>
        </recommendedName>
        <alternativeName>
            <fullName evidence="6">N-acetylglutamate synthase</fullName>
            <shortName evidence="6">AGSase</shortName>
        </alternativeName>
    </domain>
    <component>
        <recommendedName>
            <fullName evidence="6">Arginine biosynthesis bifunctional protein ArgJ alpha chain</fullName>
        </recommendedName>
    </component>
    <component>
        <recommendedName>
            <fullName evidence="6">Arginine biosynthesis bifunctional protein ArgJ beta chain</fullName>
        </recommendedName>
    </component>
</protein>
<dbReference type="InterPro" id="IPR016117">
    <property type="entry name" value="ArgJ-like_dom_sf"/>
</dbReference>
<feature type="site" description="Cleavage; by autolysis" evidence="6">
    <location>
        <begin position="195"/>
        <end position="196"/>
    </location>
</feature>
<comment type="caution">
    <text evidence="7">The sequence shown here is derived from an EMBL/GenBank/DDBJ whole genome shotgun (WGS) entry which is preliminary data.</text>
</comment>
<evidence type="ECO:0000256" key="2">
    <source>
        <dbReference type="ARBA" id="ARBA00011475"/>
    </source>
</evidence>
<evidence type="ECO:0000256" key="5">
    <source>
        <dbReference type="ARBA" id="ARBA00023315"/>
    </source>
</evidence>
<comment type="function">
    <text evidence="6">Catalyzes two activities which are involved in the cyclic version of arginine biosynthesis: the synthesis of N-acetylglutamate from glutamate and acetyl-CoA as the acetyl donor, and of ornithine by transacetylation between N(2)-acetylornithine and glutamate.</text>
</comment>
<feature type="binding site" evidence="6">
    <location>
        <position position="406"/>
    </location>
    <ligand>
        <name>substrate</name>
    </ligand>
</feature>
<organism evidence="7 8">
    <name type="scientific">Muricoccus vinaceus</name>
    <dbReference type="NCBI Taxonomy" id="424704"/>
    <lineage>
        <taxon>Bacteria</taxon>
        <taxon>Pseudomonadati</taxon>
        <taxon>Pseudomonadota</taxon>
        <taxon>Alphaproteobacteria</taxon>
        <taxon>Acetobacterales</taxon>
        <taxon>Roseomonadaceae</taxon>
        <taxon>Muricoccus</taxon>
    </lineage>
</organism>
<name>A0ABV6IPX8_9PROT</name>
<dbReference type="PANTHER" id="PTHR23100">
    <property type="entry name" value="ARGININE BIOSYNTHESIS BIFUNCTIONAL PROTEIN ARGJ"/>
    <property type="match status" value="1"/>
</dbReference>
<dbReference type="PANTHER" id="PTHR23100:SF0">
    <property type="entry name" value="ARGININE BIOSYNTHESIS BIFUNCTIONAL PROTEIN ARGJ, MITOCHONDRIAL"/>
    <property type="match status" value="1"/>
</dbReference>
<comment type="subcellular location">
    <subcellularLocation>
        <location evidence="6">Cytoplasm</location>
    </subcellularLocation>
</comment>
<dbReference type="SUPFAM" id="SSF56266">
    <property type="entry name" value="DmpA/ArgJ-like"/>
    <property type="match status" value="1"/>
</dbReference>
<dbReference type="InterPro" id="IPR002813">
    <property type="entry name" value="Arg_biosynth_ArgJ"/>
</dbReference>
<comment type="pathway">
    <text evidence="6">Amino-acid biosynthesis; L-arginine biosynthesis; N(2)-acetyl-L-ornithine from L-glutamate: step 1/4.</text>
</comment>
<dbReference type="RefSeq" id="WP_377049756.1">
    <property type="nucleotide sequence ID" value="NZ_JBHLVZ010000010.1"/>
</dbReference>
<dbReference type="Gene3D" id="3.60.70.12">
    <property type="entry name" value="L-amino peptidase D-ALA esterase/amidase"/>
    <property type="match status" value="1"/>
</dbReference>
<feature type="chain" id="PRO_5044945735" description="Arginine biosynthesis bifunctional protein ArgJ beta chain" evidence="6">
    <location>
        <begin position="196"/>
        <end position="411"/>
    </location>
</feature>